<feature type="compositionally biased region" description="Polar residues" evidence="2">
    <location>
        <begin position="16"/>
        <end position="25"/>
    </location>
</feature>
<feature type="compositionally biased region" description="Polar residues" evidence="2">
    <location>
        <begin position="541"/>
        <end position="554"/>
    </location>
</feature>
<feature type="coiled-coil region" evidence="1">
    <location>
        <begin position="899"/>
        <end position="926"/>
    </location>
</feature>
<evidence type="ECO:0000259" key="3">
    <source>
        <dbReference type="PROSITE" id="PS50090"/>
    </source>
</evidence>
<dbReference type="PROSITE" id="PS50090">
    <property type="entry name" value="MYB_LIKE"/>
    <property type="match status" value="1"/>
</dbReference>
<dbReference type="CDD" id="cd00167">
    <property type="entry name" value="SANT"/>
    <property type="match status" value="1"/>
</dbReference>
<dbReference type="SUPFAM" id="SSF46689">
    <property type="entry name" value="Homeodomain-like"/>
    <property type="match status" value="2"/>
</dbReference>
<feature type="region of interest" description="Disordered" evidence="2">
    <location>
        <begin position="1"/>
        <end position="109"/>
    </location>
</feature>
<dbReference type="GeneID" id="36407598"/>
<dbReference type="Proteomes" id="UP000054928">
    <property type="component" value="Unassembled WGS sequence"/>
</dbReference>
<evidence type="ECO:0000313" key="7">
    <source>
        <dbReference type="Proteomes" id="UP000054928"/>
    </source>
</evidence>
<evidence type="ECO:0000256" key="2">
    <source>
        <dbReference type="SAM" id="MobiDB-lite"/>
    </source>
</evidence>
<dbReference type="GO" id="GO:0000785">
    <property type="term" value="C:chromatin"/>
    <property type="evidence" value="ECO:0007669"/>
    <property type="project" value="TreeGrafter"/>
</dbReference>
<dbReference type="PANTHER" id="PTHR13992">
    <property type="entry name" value="NUCLEAR RECEPTOR CO-REPRESSOR RELATED NCOR"/>
    <property type="match status" value="1"/>
</dbReference>
<feature type="domain" description="Myb-like" evidence="3">
    <location>
        <begin position="1691"/>
        <end position="1734"/>
    </location>
</feature>
<dbReference type="InterPro" id="IPR051571">
    <property type="entry name" value="N-CoR_corepressor"/>
</dbReference>
<reference evidence="7" key="1">
    <citation type="submission" date="2014-09" db="EMBL/GenBank/DDBJ databases">
        <authorList>
            <person name="Sharma Rahul"/>
            <person name="Thines Marco"/>
        </authorList>
    </citation>
    <scope>NUCLEOTIDE SEQUENCE [LARGE SCALE GENOMIC DNA]</scope>
</reference>
<dbReference type="Gene3D" id="1.20.58.1880">
    <property type="match status" value="1"/>
</dbReference>
<feature type="compositionally biased region" description="Polar residues" evidence="2">
    <location>
        <begin position="576"/>
        <end position="598"/>
    </location>
</feature>
<dbReference type="GO" id="GO:0006357">
    <property type="term" value="P:regulation of transcription by RNA polymerase II"/>
    <property type="evidence" value="ECO:0007669"/>
    <property type="project" value="TreeGrafter"/>
</dbReference>
<evidence type="ECO:0000256" key="1">
    <source>
        <dbReference type="SAM" id="Coils"/>
    </source>
</evidence>
<dbReference type="PANTHER" id="PTHR13992:SF39">
    <property type="entry name" value="SMRTER, ISOFORM G"/>
    <property type="match status" value="1"/>
</dbReference>
<feature type="compositionally biased region" description="Polar residues" evidence="2">
    <location>
        <begin position="46"/>
        <end position="62"/>
    </location>
</feature>
<feature type="region of interest" description="Disordered" evidence="2">
    <location>
        <begin position="1093"/>
        <end position="1120"/>
    </location>
</feature>
<dbReference type="PROSITE" id="PS51293">
    <property type="entry name" value="SANT"/>
    <property type="match status" value="2"/>
</dbReference>
<dbReference type="STRING" id="4781.A0A0P1ANG1"/>
<feature type="domain" description="SANT" evidence="4">
    <location>
        <begin position="1233"/>
        <end position="1281"/>
    </location>
</feature>
<dbReference type="SMART" id="SM00717">
    <property type="entry name" value="SANT"/>
    <property type="match status" value="2"/>
</dbReference>
<feature type="domain" description="HTH myb-type" evidence="5">
    <location>
        <begin position="1690"/>
        <end position="1738"/>
    </location>
</feature>
<evidence type="ECO:0000259" key="4">
    <source>
        <dbReference type="PROSITE" id="PS51293"/>
    </source>
</evidence>
<protein>
    <submittedName>
        <fullName evidence="6">Nuclear receptor coregulator SMRT/SMRTER, contains Myb-like domains</fullName>
    </submittedName>
</protein>
<dbReference type="Gene3D" id="1.10.10.60">
    <property type="entry name" value="Homeodomain-like"/>
    <property type="match status" value="1"/>
</dbReference>
<evidence type="ECO:0000259" key="5">
    <source>
        <dbReference type="PROSITE" id="PS51294"/>
    </source>
</evidence>
<sequence>MPHRRSMSRDRGSSEGRASTASSYRSWRERSQPDIDPGYHARSSKQDLNSRSMSLLRTSSFAADNHQDREPSMSAEEGEEKPEQRQKNICKKAAESITPSETGSLDRDLMSRTEARRPNLLEASALPPRPYTSRHTSVRFEMKSLRMEESRDLVNCEGVDESSITIKDNVDTQKLAHSRINSNKGVECKRSREEELNRRTSCAVINDPTKREVIPLLADKCSVTTEALAHNSEVCGFDKTAATSAVHADMEGIKVKKTEDIELKDDAKSNTESDATSPSIMMSTVEIGDSKDNRPKAHVLSVKTQGIDDVETVVLEENSLSVTKQESCSSDINFNVCNKPNNLSIREELDLPFIADENTSQMKKWPQLARKITDDKDGIDQIESATQSDAAAVSPASNCLRKANDLIQRERDDMLAANVKMVAIERGHDDSSRTTNTADLISKQTSNVVCIDGENEEVEEGEMVTGSITANTEGTMHGFICKKEEGQTDDNFHASFDDVQERNRPQDTRGVNFSQTVYMRSKLKRSRTDPLSIVSDGFSKPRSTSFSSIKSSNVDRFGESKDTIQTEPKYTPNKLHGQSQKFSPKQQGELSLPVSKTSLSLSEHSESDQLLSLKSQHGVDASGYACESKSSRTIVSTSFRTHILESDKYSAIGRQRLCKDKTISDNCLTKKLIDTSAQPSIQLTERAEASRDIITNGFNCLDCGARKSQLQEEPPALPNIPLPSAKIDKNTSSDARGDAILTKRHRPRLGWGQGLIVQNSPTQSAKRPRIGWGQGLMQQKDDVWNESDKTSVAALKRPDDSNAITVEDESIVGASVCLAVRGEGATAMSDVDSSSVGCESQIGLMLKLRDEKHFEESTAKQFMTEVFKKADKQKTQDVCDVQEVITSTKPSKEEILSSIDVLDSDITNVKKQLKALQRIIAVANIEQKLSIEPDSDIILESLDSSTPNSGLNSVSTSLKSKISSPESIAPFQTKESLVKAAVDSEFVEMLAGIFSDNLVKITAANGQLPKRIEDGHLATKIYHQPSDYAFYQNNLNRGSALANQVRLKVRMRNRARHVFFKKLARDYVDLKKSWKLGVKKMEKDRKRLDKYRHKQLQKQKLNSASDCGPIRTTNTSHQSPHVQQLVAAEKAAEAACESTTVRTSSRLTNNSSADLENNDLEKVEHAKAQAILDQEVRKKRLKNALSTIIPDMLISSLERHQRYFYRSVNGQSCMADGLVVDWKLKEKAEMKINPWNDLEKCIYVDKFLQYPKNFSRISSYLSNKTTGDVIAFYYRTKRVADYKALLREQQLRRRGAGSKNTWSCWNLSACAAIRLGVQFPEVVAKLLLHPSNFRSHQASDNILNSFGAQRVLRGLDTKSVAGRSIKRTIGIAEGKSAIDLVSGPDHTSCIRQLASELGLQLEDSTSSGDFDSLDETKFNLYTQQLKQFVAGQQRPFLVDYASLLSDNSYSTGYEVLTISTEERLKKYPDSSTEVETAIDVVKDSNSDGQLVDSTKGKQWSQAVGLGAYLEKGGINMTKKEPKQQRKPKKLQEGAAELAGAIIPMSGQDSIQLSGNVGGEKSLGHNRKKGNSGTSTPNISASNRSSPRISIPGDLQAGKKLNRGGGGTPVSRRNNHQAPLIASHAPPNALLNSAGMSMSVSTTAPGTGPVPKSVCGKMTPQVSAKAISPSATVEASSGSLNAAPPAKRVVQKWTEGEKAGFLTYFSQFGKDWSTLTEKIPTKTAAQIKNYYQNYKNRLNLQDILKRRIECAAASGGSTSGTAIADMASGNGSVSPRSAAAGLMSGSLRQMGQSVDFHVNISTGMTNKSVAINSTDPIMSYQVALTAAQPGLHGVSMLPEIPVNQYGVRPHQDQQQSHEIMHSVSNSERYLKLLNMQHQLQLMQLQQQQKSQGVPTEVTNNSSYHESQMNTAQQLYHFSRLQQQPQVPSQYVSVQALQQMGLQSHTQTCEHSQIMQLSNQHQQQARASYGEVRNSNNIYQTMPNQQVMGNAAKMSPMHAQQYDSQLDFSSNDGTDGGAVVAKSNVGIDSNQMGCHDMAQHSIINTTMTNNATSDKGNLTPQGITTKNPHQPPLAPSRLVSMDATKQGDAISRLSTWSSTSDTIISEDVSSNNATQTAIENGRKGCAALVPPAPPLIQPMRSRMSFSSILNESESPRDDLTPRGQGSMVVCQQESPHQPPMQQQMQQQMQQHMQQQMHKQIQQQRQLRVDHALLVRLPIYCLGDLLLRMAA</sequence>
<dbReference type="PROSITE" id="PS51294">
    <property type="entry name" value="HTH_MYB"/>
    <property type="match status" value="1"/>
</dbReference>
<dbReference type="InterPro" id="IPR017930">
    <property type="entry name" value="Myb_dom"/>
</dbReference>
<dbReference type="GO" id="GO:0005654">
    <property type="term" value="C:nucleoplasm"/>
    <property type="evidence" value="ECO:0007669"/>
    <property type="project" value="UniProtKB-ARBA"/>
</dbReference>
<dbReference type="InterPro" id="IPR017884">
    <property type="entry name" value="SANT_dom"/>
</dbReference>
<dbReference type="RefSeq" id="XP_024578619.1">
    <property type="nucleotide sequence ID" value="XM_024728109.1"/>
</dbReference>
<accession>A0A0P1ANG1</accession>
<feature type="compositionally biased region" description="Polar residues" evidence="2">
    <location>
        <begin position="1570"/>
        <end position="1587"/>
    </location>
</feature>
<feature type="compositionally biased region" description="Basic and acidic residues" evidence="2">
    <location>
        <begin position="26"/>
        <end position="39"/>
    </location>
</feature>
<keyword evidence="7" id="KW-1185">Reference proteome</keyword>
<feature type="compositionally biased region" description="Polar residues" evidence="2">
    <location>
        <begin position="1098"/>
        <end position="1120"/>
    </location>
</feature>
<feature type="region of interest" description="Disordered" evidence="2">
    <location>
        <begin position="713"/>
        <end position="732"/>
    </location>
</feature>
<name>A0A0P1ANG1_PLAHL</name>
<organism evidence="6 7">
    <name type="scientific">Plasmopara halstedii</name>
    <name type="common">Downy mildew of sunflower</name>
    <dbReference type="NCBI Taxonomy" id="4781"/>
    <lineage>
        <taxon>Eukaryota</taxon>
        <taxon>Sar</taxon>
        <taxon>Stramenopiles</taxon>
        <taxon>Oomycota</taxon>
        <taxon>Peronosporomycetes</taxon>
        <taxon>Peronosporales</taxon>
        <taxon>Peronosporaceae</taxon>
        <taxon>Plasmopara</taxon>
    </lineage>
</organism>
<keyword evidence="6" id="KW-0675">Receptor</keyword>
<keyword evidence="1" id="KW-0175">Coiled coil</keyword>
<dbReference type="Pfam" id="PF00249">
    <property type="entry name" value="Myb_DNA-binding"/>
    <property type="match status" value="1"/>
</dbReference>
<feature type="region of interest" description="Disordered" evidence="2">
    <location>
        <begin position="524"/>
        <end position="598"/>
    </location>
</feature>
<evidence type="ECO:0000313" key="6">
    <source>
        <dbReference type="EMBL" id="CEG42250.1"/>
    </source>
</evidence>
<dbReference type="EMBL" id="CCYD01000610">
    <property type="protein sequence ID" value="CEG42250.1"/>
    <property type="molecule type" value="Genomic_DNA"/>
</dbReference>
<dbReference type="InterPro" id="IPR009057">
    <property type="entry name" value="Homeodomain-like_sf"/>
</dbReference>
<dbReference type="GO" id="GO:0032991">
    <property type="term" value="C:protein-containing complex"/>
    <property type="evidence" value="ECO:0007669"/>
    <property type="project" value="UniProtKB-ARBA"/>
</dbReference>
<dbReference type="InterPro" id="IPR001005">
    <property type="entry name" value="SANT/Myb"/>
</dbReference>
<feature type="domain" description="SANT" evidence="4">
    <location>
        <begin position="1687"/>
        <end position="1738"/>
    </location>
</feature>
<feature type="region of interest" description="Disordered" evidence="2">
    <location>
        <begin position="1546"/>
        <end position="1613"/>
    </location>
</feature>
<proteinExistence type="predicted"/>
<dbReference type="OrthoDB" id="10258692at2759"/>